<reference evidence="3" key="1">
    <citation type="submission" date="2016-10" db="EMBL/GenBank/DDBJ databases">
        <authorList>
            <person name="Varghese N."/>
            <person name="Submissions S."/>
        </authorList>
    </citation>
    <scope>NUCLEOTIDE SEQUENCE [LARGE SCALE GENOMIC DNA]</scope>
    <source>
        <strain evidence="3">CGMCC 1.7666</strain>
    </source>
</reference>
<gene>
    <name evidence="2" type="ORF">SAMN02927923_01172</name>
</gene>
<feature type="compositionally biased region" description="Polar residues" evidence="1">
    <location>
        <begin position="73"/>
        <end position="82"/>
    </location>
</feature>
<proteinExistence type="predicted"/>
<dbReference type="RefSeq" id="WP_091131566.1">
    <property type="nucleotide sequence ID" value="NZ_FMVJ01000003.1"/>
</dbReference>
<keyword evidence="3" id="KW-1185">Reference proteome</keyword>
<protein>
    <submittedName>
        <fullName evidence="2">Uncharacterized protein</fullName>
    </submittedName>
</protein>
<dbReference type="Proteomes" id="UP000199569">
    <property type="component" value="Unassembled WGS sequence"/>
</dbReference>
<dbReference type="AlphaFoldDB" id="A0A1G5F1F2"/>
<feature type="region of interest" description="Disordered" evidence="1">
    <location>
        <begin position="57"/>
        <end position="82"/>
    </location>
</feature>
<evidence type="ECO:0000313" key="2">
    <source>
        <dbReference type="EMBL" id="SCY32730.1"/>
    </source>
</evidence>
<name>A0A1G5F1F2_9HYPH</name>
<dbReference type="OrthoDB" id="8019920at2"/>
<feature type="compositionally biased region" description="Basic and acidic residues" evidence="1">
    <location>
        <begin position="57"/>
        <end position="66"/>
    </location>
</feature>
<evidence type="ECO:0000313" key="3">
    <source>
        <dbReference type="Proteomes" id="UP000199569"/>
    </source>
</evidence>
<evidence type="ECO:0000256" key="1">
    <source>
        <dbReference type="SAM" id="MobiDB-lite"/>
    </source>
</evidence>
<organism evidence="2 3">
    <name type="scientific">Microvirga guangxiensis</name>
    <dbReference type="NCBI Taxonomy" id="549386"/>
    <lineage>
        <taxon>Bacteria</taxon>
        <taxon>Pseudomonadati</taxon>
        <taxon>Pseudomonadota</taxon>
        <taxon>Alphaproteobacteria</taxon>
        <taxon>Hyphomicrobiales</taxon>
        <taxon>Methylobacteriaceae</taxon>
        <taxon>Microvirga</taxon>
    </lineage>
</organism>
<sequence length="122" mass="13402">MVKRIGSKAWRVHVTNDGEIVVLGIRTETGKEYEVLFSVIDSTPILTDLLGDMVRTHKDKPPRTFSRDAGPNHSKSVPVQPLSTKIHRDGEGSVLALDFGGTVLKVRIDPAQLQQSLSELTT</sequence>
<dbReference type="EMBL" id="FMVJ01000003">
    <property type="protein sequence ID" value="SCY32730.1"/>
    <property type="molecule type" value="Genomic_DNA"/>
</dbReference>
<accession>A0A1G5F1F2</accession>